<keyword evidence="3" id="KW-1185">Reference proteome</keyword>
<dbReference type="Gene3D" id="1.10.510.10">
    <property type="entry name" value="Transferase(Phosphotransferase) domain 1"/>
    <property type="match status" value="1"/>
</dbReference>
<dbReference type="SMART" id="SM00220">
    <property type="entry name" value="S_TKc"/>
    <property type="match status" value="1"/>
</dbReference>
<protein>
    <submittedName>
        <fullName evidence="2">Serine/threonine protein kinase</fullName>
    </submittedName>
</protein>
<dbReference type="SUPFAM" id="SSF56112">
    <property type="entry name" value="Protein kinase-like (PK-like)"/>
    <property type="match status" value="1"/>
</dbReference>
<organism evidence="2 3">
    <name type="scientific">Pseudothauera nasutitermitis</name>
    <dbReference type="NCBI Taxonomy" id="2565930"/>
    <lineage>
        <taxon>Bacteria</taxon>
        <taxon>Pseudomonadati</taxon>
        <taxon>Pseudomonadota</taxon>
        <taxon>Betaproteobacteria</taxon>
        <taxon>Rhodocyclales</taxon>
        <taxon>Zoogloeaceae</taxon>
        <taxon>Pseudothauera</taxon>
    </lineage>
</organism>
<dbReference type="EMBL" id="SSOC01000003">
    <property type="protein sequence ID" value="THF65621.1"/>
    <property type="molecule type" value="Genomic_DNA"/>
</dbReference>
<name>A0A4S4AZN2_9RHOO</name>
<dbReference type="Pfam" id="PF00069">
    <property type="entry name" value="Pkinase"/>
    <property type="match status" value="1"/>
</dbReference>
<feature type="domain" description="Protein kinase" evidence="1">
    <location>
        <begin position="26"/>
        <end position="304"/>
    </location>
</feature>
<reference evidence="2 3" key="1">
    <citation type="submission" date="2019-04" db="EMBL/GenBank/DDBJ databases">
        <title>Azoarcus nasutitermitis sp. nov. isolated from termite nest.</title>
        <authorList>
            <person name="Lin S.-Y."/>
            <person name="Hameed A."/>
            <person name="Hsu Y.-H."/>
            <person name="Young C.-C."/>
        </authorList>
    </citation>
    <scope>NUCLEOTIDE SEQUENCE [LARGE SCALE GENOMIC DNA]</scope>
    <source>
        <strain evidence="2 3">CC-YHH838</strain>
    </source>
</reference>
<dbReference type="AlphaFoldDB" id="A0A4S4AZN2"/>
<keyword evidence="2" id="KW-0723">Serine/threonine-protein kinase</keyword>
<gene>
    <name evidence="2" type="ORF">E6C76_08600</name>
</gene>
<keyword evidence="2" id="KW-0418">Kinase</keyword>
<dbReference type="OrthoDB" id="9791419at2"/>
<keyword evidence="2" id="KW-0808">Transferase</keyword>
<dbReference type="GO" id="GO:0005524">
    <property type="term" value="F:ATP binding"/>
    <property type="evidence" value="ECO:0007669"/>
    <property type="project" value="InterPro"/>
</dbReference>
<dbReference type="RefSeq" id="WP_136347827.1">
    <property type="nucleotide sequence ID" value="NZ_SSOC01000003.1"/>
</dbReference>
<dbReference type="Proteomes" id="UP000308430">
    <property type="component" value="Unassembled WGS sequence"/>
</dbReference>
<dbReference type="PANTHER" id="PTHR44167">
    <property type="entry name" value="OVARIAN-SPECIFIC SERINE/THREONINE-PROTEIN KINASE LOK-RELATED"/>
    <property type="match status" value="1"/>
</dbReference>
<dbReference type="GO" id="GO:0004674">
    <property type="term" value="F:protein serine/threonine kinase activity"/>
    <property type="evidence" value="ECO:0007669"/>
    <property type="project" value="UniProtKB-KW"/>
</dbReference>
<dbReference type="InterPro" id="IPR011009">
    <property type="entry name" value="Kinase-like_dom_sf"/>
</dbReference>
<evidence type="ECO:0000313" key="3">
    <source>
        <dbReference type="Proteomes" id="UP000308430"/>
    </source>
</evidence>
<proteinExistence type="predicted"/>
<accession>A0A4S4AZN2</accession>
<dbReference type="InterPro" id="IPR000719">
    <property type="entry name" value="Prot_kinase_dom"/>
</dbReference>
<sequence>MPALEQELVKNLKERLVKHLESTGGYESIDFVDAGGSAAIFKVQRNDGLRAVKVFNPNLFFGAPAAASKRRLDVQRRLIDHKCPSLIQTYFADESQGTAIIEMEFNDWPQLSKQLGKVPDDAIGRLMGQLVDAVKYLEGMNIVHRDIKPENIHISTDFQELKLLDLGVAREFDNSDENDAAITDAGVGRPFLATAQYSSPEYLFRLDEPTDKLWKGLNFYQVGAVLHDLIKKEALFQYEILLENRWLVARAVLTKQPSFSDTDAKRLSAEKALALRCLTKDLDTRLSLVGWDEFQFNKIDDPLTTLKTKLSKGLGHLGEVSKSTSTARLAYERQEYCTRIFERVRTELIAACGTELPVTMITDYASNPANIAFTVSPEKSILVRIDCDVSWKSGVYEKSALMEAGAMFQSNSSAARHPETPMKACLEMGIGAAEDETVTAIANKVAELVGLALSRIEATGGDASTLQGTSV</sequence>
<evidence type="ECO:0000259" key="1">
    <source>
        <dbReference type="PROSITE" id="PS50011"/>
    </source>
</evidence>
<dbReference type="PROSITE" id="PS50011">
    <property type="entry name" value="PROTEIN_KINASE_DOM"/>
    <property type="match status" value="1"/>
</dbReference>
<dbReference type="PANTHER" id="PTHR44167:SF24">
    <property type="entry name" value="SERINE_THREONINE-PROTEIN KINASE CHK2"/>
    <property type="match status" value="1"/>
</dbReference>
<comment type="caution">
    <text evidence="2">The sequence shown here is derived from an EMBL/GenBank/DDBJ whole genome shotgun (WGS) entry which is preliminary data.</text>
</comment>
<evidence type="ECO:0000313" key="2">
    <source>
        <dbReference type="EMBL" id="THF65621.1"/>
    </source>
</evidence>